<feature type="region of interest" description="Disordered" evidence="2">
    <location>
        <begin position="46"/>
        <end position="68"/>
    </location>
</feature>
<gene>
    <name evidence="3" type="ORF">ACHAXA_002212</name>
</gene>
<comment type="similarity">
    <text evidence="1">Belongs to the peroxin-16 family.</text>
</comment>
<sequence length="620" mass="69612">MVRGSIESSRTSDDCVKYVHSEGGGDDVKLCSSSIVTSLVARHPSDGAGEGVGRVPPSSSSLSCPDSRASSLMMMPRPILSSSDNYHVDAKGCGRRRIPTLVEKYRNFLVKYEPSLYIFENIMERFEYYVLFRYDNGMLCELYYATWNAIRHVNDVVLSGFGDGMGTTIGTRGEWLEKSSSSPSQSSLPRLGSTSRERGRGRGGEDIDEDPPSPVIIPDLNTMIMDHVVLALRSLLTATICVHPAVEAWSRRSSSSRRYHGASSSRGDVDDDDHHREGGGGWIWRAARASHRLERVRFVARFALLSISWWAQIRRRRVRTMTNDEGCDSRRRRREGEGTVGSRTTMMPSFCPTLRGGGELDPHERVSSLRDVEDELKIVEYVGRRTGRRSIAGGFARTPPPLASLSSTVPRPSSPAVVARISALTRWLSGLTTAFTNGIVYVHAVGELLHILRPLYWSAANDKWRRSSMYSSTSVKSSRRREALEIGPSHSFSIWKAWWLSLLMDLISDRLLRTGNIDNHLSSDHAQSRRLGGHSLGGVGFDRPLTSVDRAKLEQLDYRRHRHRLYLLRSPFYDTISRPVAVFLAKFMSLIPSFGLGQWASGYVLDMMDYWNNNHFMLES</sequence>
<protein>
    <recommendedName>
        <fullName evidence="5">Peroxisomal membrane protein PEX16</fullName>
    </recommendedName>
</protein>
<feature type="compositionally biased region" description="Low complexity" evidence="2">
    <location>
        <begin position="56"/>
        <end position="68"/>
    </location>
</feature>
<evidence type="ECO:0008006" key="5">
    <source>
        <dbReference type="Google" id="ProtNLM"/>
    </source>
</evidence>
<feature type="region of interest" description="Disordered" evidence="2">
    <location>
        <begin position="253"/>
        <end position="275"/>
    </location>
</feature>
<accession>A0ABD3RX24</accession>
<organism evidence="3 4">
    <name type="scientific">Cyclostephanos tholiformis</name>
    <dbReference type="NCBI Taxonomy" id="382380"/>
    <lineage>
        <taxon>Eukaryota</taxon>
        <taxon>Sar</taxon>
        <taxon>Stramenopiles</taxon>
        <taxon>Ochrophyta</taxon>
        <taxon>Bacillariophyta</taxon>
        <taxon>Coscinodiscophyceae</taxon>
        <taxon>Thalassiosirophycidae</taxon>
        <taxon>Stephanodiscales</taxon>
        <taxon>Stephanodiscaceae</taxon>
        <taxon>Cyclostephanos</taxon>
    </lineage>
</organism>
<evidence type="ECO:0000256" key="2">
    <source>
        <dbReference type="SAM" id="MobiDB-lite"/>
    </source>
</evidence>
<comment type="caution">
    <text evidence="3">The sequence shown here is derived from an EMBL/GenBank/DDBJ whole genome shotgun (WGS) entry which is preliminary data.</text>
</comment>
<evidence type="ECO:0000313" key="3">
    <source>
        <dbReference type="EMBL" id="KAL3816726.1"/>
    </source>
</evidence>
<dbReference type="Pfam" id="PF08610">
    <property type="entry name" value="Pex16"/>
    <property type="match status" value="1"/>
</dbReference>
<evidence type="ECO:0000256" key="1">
    <source>
        <dbReference type="ARBA" id="ARBA00009505"/>
    </source>
</evidence>
<reference evidence="3 4" key="1">
    <citation type="submission" date="2024-10" db="EMBL/GenBank/DDBJ databases">
        <title>Updated reference genomes for cyclostephanoid diatoms.</title>
        <authorList>
            <person name="Roberts W.R."/>
            <person name="Alverson A.J."/>
        </authorList>
    </citation>
    <scope>NUCLEOTIDE SEQUENCE [LARGE SCALE GENOMIC DNA]</scope>
    <source>
        <strain evidence="3 4">AJA228-03</strain>
    </source>
</reference>
<proteinExistence type="inferred from homology"/>
<feature type="compositionally biased region" description="Basic and acidic residues" evidence="2">
    <location>
        <begin position="195"/>
        <end position="205"/>
    </location>
</feature>
<dbReference type="PANTHER" id="PTHR13299:SF0">
    <property type="entry name" value="PEROXISOMAL MEMBRANE PROTEIN PEX16"/>
    <property type="match status" value="1"/>
</dbReference>
<feature type="region of interest" description="Disordered" evidence="2">
    <location>
        <begin position="175"/>
        <end position="214"/>
    </location>
</feature>
<dbReference type="Proteomes" id="UP001530377">
    <property type="component" value="Unassembled WGS sequence"/>
</dbReference>
<feature type="region of interest" description="Disordered" evidence="2">
    <location>
        <begin position="327"/>
        <end position="357"/>
    </location>
</feature>
<keyword evidence="4" id="KW-1185">Reference proteome</keyword>
<dbReference type="EMBL" id="JALLPB020000135">
    <property type="protein sequence ID" value="KAL3816726.1"/>
    <property type="molecule type" value="Genomic_DNA"/>
</dbReference>
<evidence type="ECO:0000313" key="4">
    <source>
        <dbReference type="Proteomes" id="UP001530377"/>
    </source>
</evidence>
<dbReference type="AlphaFoldDB" id="A0ABD3RX24"/>
<name>A0ABD3RX24_9STRA</name>
<dbReference type="PANTHER" id="PTHR13299">
    <property type="entry name" value="PEROXISOMAL MEMBRANE PROTEIN PEX16"/>
    <property type="match status" value="1"/>
</dbReference>
<dbReference type="InterPro" id="IPR013919">
    <property type="entry name" value="Pex16"/>
</dbReference>